<gene>
    <name evidence="1" type="ORF">S01H1_76453</name>
</gene>
<dbReference type="AlphaFoldDB" id="X0YA21"/>
<organism evidence="1">
    <name type="scientific">marine sediment metagenome</name>
    <dbReference type="NCBI Taxonomy" id="412755"/>
    <lineage>
        <taxon>unclassified sequences</taxon>
        <taxon>metagenomes</taxon>
        <taxon>ecological metagenomes</taxon>
    </lineage>
</organism>
<protein>
    <submittedName>
        <fullName evidence="1">Uncharacterized protein</fullName>
    </submittedName>
</protein>
<accession>X0YA21</accession>
<sequence>SGCFFTEFRNPCWSDTFDAVSWTTNAIKKNDVS</sequence>
<proteinExistence type="predicted"/>
<reference evidence="1" key="1">
    <citation type="journal article" date="2014" name="Front. Microbiol.">
        <title>High frequency of phylogenetically diverse reductive dehalogenase-homologous genes in deep subseafloor sedimentary metagenomes.</title>
        <authorList>
            <person name="Kawai M."/>
            <person name="Futagami T."/>
            <person name="Toyoda A."/>
            <person name="Takaki Y."/>
            <person name="Nishi S."/>
            <person name="Hori S."/>
            <person name="Arai W."/>
            <person name="Tsubouchi T."/>
            <person name="Morono Y."/>
            <person name="Uchiyama I."/>
            <person name="Ito T."/>
            <person name="Fujiyama A."/>
            <person name="Inagaki F."/>
            <person name="Takami H."/>
        </authorList>
    </citation>
    <scope>NUCLEOTIDE SEQUENCE</scope>
    <source>
        <strain evidence="1">Expedition CK06-06</strain>
    </source>
</reference>
<dbReference type="EMBL" id="BARS01051309">
    <property type="protein sequence ID" value="GAG44137.1"/>
    <property type="molecule type" value="Genomic_DNA"/>
</dbReference>
<feature type="non-terminal residue" evidence="1">
    <location>
        <position position="1"/>
    </location>
</feature>
<evidence type="ECO:0000313" key="1">
    <source>
        <dbReference type="EMBL" id="GAG44137.1"/>
    </source>
</evidence>
<name>X0YA21_9ZZZZ</name>
<comment type="caution">
    <text evidence="1">The sequence shown here is derived from an EMBL/GenBank/DDBJ whole genome shotgun (WGS) entry which is preliminary data.</text>
</comment>